<keyword evidence="21" id="KW-1185">Reference proteome</keyword>
<dbReference type="FunFam" id="3.40.50.20:FF:000010">
    <property type="entry name" value="Propionyl-CoA carboxylase subunit alpha"/>
    <property type="match status" value="1"/>
</dbReference>
<gene>
    <name evidence="20" type="ORF">BGI42_07200</name>
</gene>
<sequence>MGKNFKRVLVANRGEIAIRIFRACHELGIRTVAIYSEEDKRALFRTKAHEAYQIGKNKGPVEAYLNIDEIISLALKKNVDAIHPGYGFLSENSEFAKRCEEAGIEFIGPKSEMMDQLGDKIKSKIVAKNVGVPVIPGIEKPITCEKEAIKIAQMCGYPVMIKAAAGGGGRGMRIVRREEELVDAFVNAKNEAKKAFGIDDMFIEKYIEGPKHIEIQILGDKYGNIVHLYERDCSIQRRHQKVIEISPALSLTQEKREEICADALKIAKSVNYRNAGTLEFLVDMHGDHYFIEMNPRIQVEHTITEMTTGIDLVQSQILVAEGYPLDSKEIGIYSQENIKPRGYAIQCRITTEDPSNNFAPDTGKIDVYRTSSGFGIRLDGGNGFGGAVISPYYDSLLVKTTAYSRTFEDAVRKSIRAIKESTITGIKTNVDFLINVLNNETFKKGECDTNFISENPQLFDITPKTDEEYKLLNFIGEKIVNETKGIKKEYDVPVIPPVDSLDGLLGTKQILDSEGPEGVVKWIKNQNKLLLTDTTMRDAQQSLMATRVRSKDMKNIAKATALYGKDLFSLEMWGGATFDTAYRFLKESPWKRLDSLRKRIPNVMFQMLIRGANGVGYKNYPDNIIREFIRESANSGIDIFRIFDSLNWLKGIEVSLEEVLKANKLAEVALCYTGDILDENRDKYNLQYYVDKAKEIEKMGAHILAIKDMSALLKPYAAKKLIKALKNEVSIPIHLHTHDTTGNGVATVLMAADAGVDIVDTTFNSMSGLTSQPALNSIVAALNNTDRDTGIDIGGIQKLSDYWDAVRPVYSQFESDLKSGSAEIYKFEIPGGQYSNLKPQVESFGLGHRFNEVKTMYKKVNDLLGDIIKVTPSSKMVGDMAIFMVQNDLTPENIFEKAKNMAFPDSVVSYFKGMMGQPEGGFPEGLQKLVLKGEEPITVRAGELLPPEDFDKIKEYLKDKYKFNPSKRDILSYALYPDVFEDFMKFVSKYGDVSRMGSDVFFHGLSEGETSEIEIAEGKTMIVQLIEIGKLDNEGYRTIDFEINGNRREIKIKDNTEREMNSLRSDSTSKMADPSNKLDIGASIPGNIIKVLIEEGQQVKEGESLVVIEAMKMETNIVASCDGIVEQISVKEGQQVKIGELLIKLKELD</sequence>
<dbReference type="SUPFAM" id="SSF56059">
    <property type="entry name" value="Glutathione synthetase ATP-binding domain-like"/>
    <property type="match status" value="1"/>
</dbReference>
<dbReference type="Gene3D" id="3.10.600.10">
    <property type="entry name" value="pyruvate carboxylase f1077a mutant domain"/>
    <property type="match status" value="1"/>
</dbReference>
<dbReference type="InterPro" id="IPR016185">
    <property type="entry name" value="PreATP-grasp_dom_sf"/>
</dbReference>
<dbReference type="SUPFAM" id="SSF89000">
    <property type="entry name" value="post-HMGL domain-like"/>
    <property type="match status" value="1"/>
</dbReference>
<name>A0A1D7XJN1_9CLOT</name>
<dbReference type="InterPro" id="IPR005482">
    <property type="entry name" value="Biotin_COase_C"/>
</dbReference>
<dbReference type="NCBIfam" id="NF009554">
    <property type="entry name" value="PRK12999.1"/>
    <property type="match status" value="1"/>
</dbReference>
<dbReference type="EMBL" id="CP017253">
    <property type="protein sequence ID" value="AOR23532.1"/>
    <property type="molecule type" value="Genomic_DNA"/>
</dbReference>
<dbReference type="InterPro" id="IPR011054">
    <property type="entry name" value="Rudment_hybrid_motif"/>
</dbReference>
<dbReference type="InterPro" id="IPR005479">
    <property type="entry name" value="CPAse_ATP-bd"/>
</dbReference>
<evidence type="ECO:0000256" key="1">
    <source>
        <dbReference type="ARBA" id="ARBA00001953"/>
    </source>
</evidence>
<dbReference type="CDD" id="cd07937">
    <property type="entry name" value="DRE_TIM_PC_TC_5S"/>
    <property type="match status" value="1"/>
</dbReference>
<evidence type="ECO:0000256" key="12">
    <source>
        <dbReference type="PIRSR" id="PIRSR001594-1"/>
    </source>
</evidence>
<dbReference type="Gene3D" id="2.40.50.100">
    <property type="match status" value="1"/>
</dbReference>
<feature type="binding site" evidence="14">
    <location>
        <position position="538"/>
    </location>
    <ligand>
        <name>Mn(2+)</name>
        <dbReference type="ChEBI" id="CHEBI:29035"/>
    </ligand>
</feature>
<dbReference type="InterPro" id="IPR000891">
    <property type="entry name" value="PYR_CT"/>
</dbReference>
<dbReference type="GO" id="GO:0006094">
    <property type="term" value="P:gluconeogenesis"/>
    <property type="evidence" value="ECO:0007669"/>
    <property type="project" value="UniProtKB-UniPathway"/>
</dbReference>
<dbReference type="PROSITE" id="PS00866">
    <property type="entry name" value="CPSASE_1"/>
    <property type="match status" value="1"/>
</dbReference>
<protein>
    <recommendedName>
        <fullName evidence="3 11">Pyruvate carboxylase</fullName>
        <ecNumber evidence="3 11">6.4.1.1</ecNumber>
    </recommendedName>
</protein>
<dbReference type="NCBIfam" id="TIGR01235">
    <property type="entry name" value="pyruv_carbox"/>
    <property type="match status" value="1"/>
</dbReference>
<dbReference type="SUPFAM" id="SSF51230">
    <property type="entry name" value="Single hybrid motif"/>
    <property type="match status" value="1"/>
</dbReference>
<keyword evidence="20" id="KW-0670">Pyruvate</keyword>
<dbReference type="SUPFAM" id="SSF51569">
    <property type="entry name" value="Aldolase"/>
    <property type="match status" value="1"/>
</dbReference>
<dbReference type="NCBIfam" id="NF006761">
    <property type="entry name" value="PRK09282.1"/>
    <property type="match status" value="1"/>
</dbReference>
<dbReference type="InterPro" id="IPR005930">
    <property type="entry name" value="Pyruv_COase"/>
</dbReference>
<evidence type="ECO:0000256" key="4">
    <source>
        <dbReference type="ARBA" id="ARBA00022432"/>
    </source>
</evidence>
<evidence type="ECO:0000256" key="5">
    <source>
        <dbReference type="ARBA" id="ARBA00022598"/>
    </source>
</evidence>
<dbReference type="KEGG" id="ctae:BGI42_07200"/>
<dbReference type="GO" id="GO:0004736">
    <property type="term" value="F:pyruvate carboxylase activity"/>
    <property type="evidence" value="ECO:0007669"/>
    <property type="project" value="UniProtKB-EC"/>
</dbReference>
<proteinExistence type="predicted"/>
<feature type="binding site" evidence="13">
    <location>
        <position position="871"/>
    </location>
    <ligand>
        <name>substrate</name>
    </ligand>
</feature>
<dbReference type="PROSITE" id="PS00867">
    <property type="entry name" value="CPSASE_2"/>
    <property type="match status" value="1"/>
</dbReference>
<dbReference type="PROSITE" id="PS50975">
    <property type="entry name" value="ATP_GRASP"/>
    <property type="match status" value="1"/>
</dbReference>
<dbReference type="SUPFAM" id="SSF51246">
    <property type="entry name" value="Rudiment single hybrid motif"/>
    <property type="match status" value="1"/>
</dbReference>
<feature type="binding site" evidence="14">
    <location>
        <position position="736"/>
    </location>
    <ligand>
        <name>Mn(2+)</name>
        <dbReference type="ChEBI" id="CHEBI:29035"/>
    </ligand>
</feature>
<dbReference type="FunFam" id="2.40.50.100:FF:000003">
    <property type="entry name" value="Acetyl-CoA carboxylase biotin carboxyl carrier protein"/>
    <property type="match status" value="1"/>
</dbReference>
<feature type="binding site" evidence="13">
    <location>
        <position position="120"/>
    </location>
    <ligand>
        <name>ATP</name>
        <dbReference type="ChEBI" id="CHEBI:30616"/>
    </ligand>
</feature>
<dbReference type="InterPro" id="IPR011761">
    <property type="entry name" value="ATP-grasp"/>
</dbReference>
<reference evidence="21" key="1">
    <citation type="submission" date="2016-09" db="EMBL/GenBank/DDBJ databases">
        <title>Genomics of Clostridium taeniosporum, an organism which forms endospores with ribbon-like appendages.</title>
        <authorList>
            <person name="Walker J.R."/>
        </authorList>
    </citation>
    <scope>NUCLEOTIDE SEQUENCE [LARGE SCALE GENOMIC DNA]</scope>
    <source>
        <strain evidence="21">1/k</strain>
    </source>
</reference>
<keyword evidence="7 11" id="KW-0547">Nucleotide-binding</keyword>
<dbReference type="FunFam" id="3.20.20.70:FF:000033">
    <property type="entry name" value="Pyruvate carboxylase"/>
    <property type="match status" value="1"/>
</dbReference>
<dbReference type="Gene3D" id="3.20.20.70">
    <property type="entry name" value="Aldolase class I"/>
    <property type="match status" value="1"/>
</dbReference>
<dbReference type="STRING" id="394958.BGI42_07200"/>
<evidence type="ECO:0000256" key="10">
    <source>
        <dbReference type="ARBA" id="ARBA00023268"/>
    </source>
</evidence>
<dbReference type="PROSITE" id="PS50991">
    <property type="entry name" value="PYR_CT"/>
    <property type="match status" value="1"/>
</dbReference>
<evidence type="ECO:0000256" key="9">
    <source>
        <dbReference type="ARBA" id="ARBA00023267"/>
    </source>
</evidence>
<dbReference type="PROSITE" id="PS00188">
    <property type="entry name" value="BIOTIN"/>
    <property type="match status" value="1"/>
</dbReference>
<comment type="pathway">
    <text evidence="2">Carbohydrate biosynthesis; gluconeogenesis.</text>
</comment>
<evidence type="ECO:0000259" key="19">
    <source>
        <dbReference type="PROSITE" id="PS50991"/>
    </source>
</evidence>
<dbReference type="InterPro" id="IPR003379">
    <property type="entry name" value="Carboxylase_cons_dom"/>
</dbReference>
<evidence type="ECO:0000256" key="7">
    <source>
        <dbReference type="ARBA" id="ARBA00022741"/>
    </source>
</evidence>
<dbReference type="PROSITE" id="PS50968">
    <property type="entry name" value="BIOTINYL_LIPOYL"/>
    <property type="match status" value="1"/>
</dbReference>
<feature type="modified residue" description="N6-carboxylysine" evidence="15">
    <location>
        <position position="707"/>
    </location>
</feature>
<dbReference type="Gene3D" id="3.30.470.20">
    <property type="entry name" value="ATP-grasp fold, B domain"/>
    <property type="match status" value="1"/>
</dbReference>
<dbReference type="InterPro" id="IPR005481">
    <property type="entry name" value="BC-like_N"/>
</dbReference>
<evidence type="ECO:0000256" key="3">
    <source>
        <dbReference type="ARBA" id="ARBA00013057"/>
    </source>
</evidence>
<dbReference type="InterPro" id="IPR011764">
    <property type="entry name" value="Biotin_carboxylation_dom"/>
</dbReference>
<dbReference type="GO" id="GO:0046872">
    <property type="term" value="F:metal ion binding"/>
    <property type="evidence" value="ECO:0007669"/>
    <property type="project" value="UniProtKB-KW"/>
</dbReference>
<evidence type="ECO:0000256" key="11">
    <source>
        <dbReference type="PIRNR" id="PIRNR001594"/>
    </source>
</evidence>
<dbReference type="InterPro" id="IPR000089">
    <property type="entry name" value="Biotin_lipoyl"/>
</dbReference>
<dbReference type="GO" id="GO:0005737">
    <property type="term" value="C:cytoplasm"/>
    <property type="evidence" value="ECO:0007669"/>
    <property type="project" value="TreeGrafter"/>
</dbReference>
<dbReference type="InterPro" id="IPR013785">
    <property type="entry name" value="Aldolase_TIM"/>
</dbReference>
<keyword evidence="4" id="KW-0312">Gluconeogenesis</keyword>
<dbReference type="OrthoDB" id="9807469at2"/>
<dbReference type="SMART" id="SM00878">
    <property type="entry name" value="Biotin_carb_C"/>
    <property type="match status" value="1"/>
</dbReference>
<dbReference type="InterPro" id="IPR001882">
    <property type="entry name" value="Biotin_BS"/>
</dbReference>
<keyword evidence="5 11" id="KW-0436">Ligase</keyword>
<evidence type="ECO:0000259" key="16">
    <source>
        <dbReference type="PROSITE" id="PS50968"/>
    </source>
</evidence>
<dbReference type="InterPro" id="IPR011053">
    <property type="entry name" value="Single_hybrid_motif"/>
</dbReference>
<dbReference type="Pfam" id="PF02436">
    <property type="entry name" value="PYC_OADA"/>
    <property type="match status" value="1"/>
</dbReference>
<evidence type="ECO:0000256" key="8">
    <source>
        <dbReference type="ARBA" id="ARBA00022840"/>
    </source>
</evidence>
<comment type="cofactor">
    <cofactor evidence="1 11">
        <name>biotin</name>
        <dbReference type="ChEBI" id="CHEBI:57586"/>
    </cofactor>
</comment>
<feature type="binding site" evidence="13">
    <location>
        <position position="239"/>
    </location>
    <ligand>
        <name>ATP</name>
        <dbReference type="ChEBI" id="CHEBI:30616"/>
    </ligand>
</feature>
<feature type="domain" description="Pyruvate carboxyltransferase" evidence="19">
    <location>
        <begin position="529"/>
        <end position="797"/>
    </location>
</feature>
<dbReference type="PIRSF" id="PIRSF001594">
    <property type="entry name" value="Pyruv_carbox"/>
    <property type="match status" value="1"/>
</dbReference>
<dbReference type="SUPFAM" id="SSF52440">
    <property type="entry name" value="PreATP-grasp domain"/>
    <property type="match status" value="1"/>
</dbReference>
<accession>A0A1D7XJN1</accession>
<evidence type="ECO:0000259" key="18">
    <source>
        <dbReference type="PROSITE" id="PS50979"/>
    </source>
</evidence>
<dbReference type="InterPro" id="IPR055268">
    <property type="entry name" value="PCB-like"/>
</dbReference>
<feature type="binding site" evidence="13">
    <location>
        <position position="610"/>
    </location>
    <ligand>
        <name>substrate</name>
    </ligand>
</feature>
<dbReference type="Pfam" id="PF02786">
    <property type="entry name" value="CPSase_L_D2"/>
    <property type="match status" value="1"/>
</dbReference>
<keyword evidence="9 11" id="KW-0092">Biotin</keyword>
<dbReference type="PANTHER" id="PTHR43778:SF2">
    <property type="entry name" value="PYRUVATE CARBOXYLASE, MITOCHONDRIAL"/>
    <property type="match status" value="1"/>
</dbReference>
<dbReference type="Proteomes" id="UP000094652">
    <property type="component" value="Chromosome"/>
</dbReference>
<dbReference type="GO" id="GO:0005524">
    <property type="term" value="F:ATP binding"/>
    <property type="evidence" value="ECO:0007669"/>
    <property type="project" value="UniProtKB-UniRule"/>
</dbReference>
<keyword evidence="8 11" id="KW-0067">ATP-binding</keyword>
<dbReference type="PANTHER" id="PTHR43778">
    <property type="entry name" value="PYRUVATE CARBOXYLASE"/>
    <property type="match status" value="1"/>
</dbReference>
<dbReference type="CDD" id="cd06850">
    <property type="entry name" value="biotinyl_domain"/>
    <property type="match status" value="1"/>
</dbReference>
<dbReference type="Pfam" id="PF02785">
    <property type="entry name" value="Biotin_carb_C"/>
    <property type="match status" value="1"/>
</dbReference>
<evidence type="ECO:0000313" key="21">
    <source>
        <dbReference type="Proteomes" id="UP000094652"/>
    </source>
</evidence>
<evidence type="ECO:0000256" key="6">
    <source>
        <dbReference type="ARBA" id="ARBA00022723"/>
    </source>
</evidence>
<dbReference type="PROSITE" id="PS50979">
    <property type="entry name" value="BC"/>
    <property type="match status" value="1"/>
</dbReference>
<evidence type="ECO:0000256" key="14">
    <source>
        <dbReference type="PIRSR" id="PIRSR001594-3"/>
    </source>
</evidence>
<comment type="function">
    <text evidence="11">Catalyzes a 2-step reaction, involving the ATP-dependent carboxylation of the covalently attached biotin in the first step and the transfer of the carboxyl group to pyruvate in the second.</text>
</comment>
<evidence type="ECO:0000259" key="17">
    <source>
        <dbReference type="PROSITE" id="PS50975"/>
    </source>
</evidence>
<dbReference type="RefSeq" id="WP_069679683.1">
    <property type="nucleotide sequence ID" value="NZ_CP017253.2"/>
</dbReference>
<evidence type="ECO:0000313" key="20">
    <source>
        <dbReference type="EMBL" id="AOR23532.1"/>
    </source>
</evidence>
<keyword evidence="6 14" id="KW-0479">Metal-binding</keyword>
<keyword evidence="10" id="KW-0511">Multifunctional enzyme</keyword>
<dbReference type="FunFam" id="3.30.470.20:FF:000012">
    <property type="entry name" value="Pyruvate carboxylase"/>
    <property type="match status" value="1"/>
</dbReference>
<dbReference type="FunFam" id="3.30.1490.20:FF:000018">
    <property type="entry name" value="Biotin carboxylase"/>
    <property type="match status" value="1"/>
</dbReference>
<feature type="active site" evidence="12">
    <location>
        <position position="296"/>
    </location>
</feature>
<dbReference type="EC" id="6.4.1.1" evidence="3 11"/>
<organism evidence="20 21">
    <name type="scientific">Clostridium taeniosporum</name>
    <dbReference type="NCBI Taxonomy" id="394958"/>
    <lineage>
        <taxon>Bacteria</taxon>
        <taxon>Bacillati</taxon>
        <taxon>Bacillota</taxon>
        <taxon>Clostridia</taxon>
        <taxon>Eubacteriales</taxon>
        <taxon>Clostridiaceae</taxon>
        <taxon>Clostridium</taxon>
    </lineage>
</organism>
<comment type="catalytic activity">
    <reaction evidence="11">
        <text>hydrogencarbonate + pyruvate + ATP = oxaloacetate + ADP + phosphate + H(+)</text>
        <dbReference type="Rhea" id="RHEA:20844"/>
        <dbReference type="ChEBI" id="CHEBI:15361"/>
        <dbReference type="ChEBI" id="CHEBI:15378"/>
        <dbReference type="ChEBI" id="CHEBI:16452"/>
        <dbReference type="ChEBI" id="CHEBI:17544"/>
        <dbReference type="ChEBI" id="CHEBI:30616"/>
        <dbReference type="ChEBI" id="CHEBI:43474"/>
        <dbReference type="ChEBI" id="CHEBI:456216"/>
        <dbReference type="EC" id="6.4.1.1"/>
    </reaction>
</comment>
<feature type="domain" description="ATP-grasp" evidence="17">
    <location>
        <begin position="124"/>
        <end position="321"/>
    </location>
</feature>
<feature type="domain" description="Lipoyl-binding" evidence="16">
    <location>
        <begin position="1068"/>
        <end position="1146"/>
    </location>
</feature>
<feature type="binding site" evidence="14">
    <location>
        <position position="738"/>
    </location>
    <ligand>
        <name>Mn(2+)</name>
        <dbReference type="ChEBI" id="CHEBI:29035"/>
    </ligand>
</feature>
<evidence type="ECO:0000256" key="2">
    <source>
        <dbReference type="ARBA" id="ARBA00004742"/>
    </source>
</evidence>
<evidence type="ECO:0000256" key="13">
    <source>
        <dbReference type="PIRSR" id="PIRSR001594-2"/>
    </source>
</evidence>
<dbReference type="Pfam" id="PF00364">
    <property type="entry name" value="Biotin_lipoyl"/>
    <property type="match status" value="1"/>
</dbReference>
<dbReference type="Pfam" id="PF00682">
    <property type="entry name" value="HMGL-like"/>
    <property type="match status" value="1"/>
</dbReference>
<evidence type="ECO:0000256" key="15">
    <source>
        <dbReference type="PIRSR" id="PIRSR001594-4"/>
    </source>
</evidence>
<feature type="modified residue" description="N6-biotinyllysine" evidence="15">
    <location>
        <position position="1112"/>
    </location>
</feature>
<feature type="binding site" evidence="13">
    <location>
        <position position="204"/>
    </location>
    <ligand>
        <name>ATP</name>
        <dbReference type="ChEBI" id="CHEBI:30616"/>
    </ligand>
</feature>
<feature type="domain" description="Biotin carboxylation" evidence="18">
    <location>
        <begin position="4"/>
        <end position="457"/>
    </location>
</feature>
<dbReference type="AlphaFoldDB" id="A0A1D7XJN1"/>
<dbReference type="Pfam" id="PF00289">
    <property type="entry name" value="Biotin_carb_N"/>
    <property type="match status" value="1"/>
</dbReference>
<dbReference type="UniPathway" id="UPA00138"/>
<feature type="binding site" description="via carbamate group" evidence="14">
    <location>
        <position position="707"/>
    </location>
    <ligand>
        <name>Mn(2+)</name>
        <dbReference type="ChEBI" id="CHEBI:29035"/>
    </ligand>
</feature>